<evidence type="ECO:0000313" key="5">
    <source>
        <dbReference type="Proteomes" id="UP000593591"/>
    </source>
</evidence>
<organism evidence="4 5">
    <name type="scientific">Treponema rectale</name>
    <dbReference type="NCBI Taxonomy" id="744512"/>
    <lineage>
        <taxon>Bacteria</taxon>
        <taxon>Pseudomonadati</taxon>
        <taxon>Spirochaetota</taxon>
        <taxon>Spirochaetia</taxon>
        <taxon>Spirochaetales</taxon>
        <taxon>Treponemataceae</taxon>
        <taxon>Treponema</taxon>
    </lineage>
</organism>
<dbReference type="AlphaFoldDB" id="A0A7M1XI53"/>
<feature type="coiled-coil region" evidence="1">
    <location>
        <begin position="234"/>
        <end position="261"/>
    </location>
</feature>
<accession>A0A7M1XI53</accession>
<feature type="region of interest" description="Disordered" evidence="2">
    <location>
        <begin position="192"/>
        <end position="214"/>
    </location>
</feature>
<gene>
    <name evidence="4" type="ORF">DYE49_01535</name>
</gene>
<feature type="domain" description="THIF-type NAD/FAD binding fold" evidence="3">
    <location>
        <begin position="7"/>
        <end position="156"/>
    </location>
</feature>
<dbReference type="EMBL" id="CP031517">
    <property type="protein sequence ID" value="QOS39204.1"/>
    <property type="molecule type" value="Genomic_DNA"/>
</dbReference>
<reference evidence="4 5" key="1">
    <citation type="submission" date="2018-08" db="EMBL/GenBank/DDBJ databases">
        <title>The first complete genome of Treponema rectale (CHPAT), a commensal spirochete of the bovine rectum.</title>
        <authorList>
            <person name="Staton G.J."/>
            <person name="Clegg S.R."/>
            <person name="Carter S.D."/>
            <person name="Radford A.D."/>
            <person name="Darby A."/>
            <person name="Hall N."/>
            <person name="Birtles R.J."/>
            <person name="Evans N.J."/>
        </authorList>
    </citation>
    <scope>NUCLEOTIDE SEQUENCE [LARGE SCALE GENOMIC DNA]</scope>
    <source>
        <strain evidence="4 5">CHPA</strain>
    </source>
</reference>
<evidence type="ECO:0000259" key="3">
    <source>
        <dbReference type="Pfam" id="PF00899"/>
    </source>
</evidence>
<feature type="compositionally biased region" description="Basic and acidic residues" evidence="2">
    <location>
        <begin position="194"/>
        <end position="208"/>
    </location>
</feature>
<dbReference type="PANTHER" id="PTHR43267">
    <property type="entry name" value="TRNA THREONYLCARBAMOYLADENOSINE DEHYDRATASE"/>
    <property type="match status" value="1"/>
</dbReference>
<sequence>MNPYERTKLLIGKEPLETLWQKRVAVFGVGGVGGNVVEALARAGVGHIDIIDNDDVAFSNLNRQLIATRDNLNRNKVDVMEERIHSINPDIVVKTYCKFYLPENRNEFDFASWDYIVDAIDTVTAKLDIIQRAAELHIPIISALGCGNRVDPTKLVITDIYKTSGDPLAKVMRNELKKRKIPSLKVVYSTEPPLKPRLDDGSSPKEGSRNIPGSTPFVPSVAGIMIAYQVFIDLTEFDATKKVMEQRKEALEKKKAIAKEN</sequence>
<protein>
    <submittedName>
        <fullName evidence="4">tRNA threonylcarbamoyladenosine dehydratase</fullName>
    </submittedName>
</protein>
<dbReference type="KEGG" id="trc:DYE49_01535"/>
<evidence type="ECO:0000256" key="1">
    <source>
        <dbReference type="SAM" id="Coils"/>
    </source>
</evidence>
<dbReference type="Pfam" id="PF00899">
    <property type="entry name" value="ThiF"/>
    <property type="match status" value="1"/>
</dbReference>
<dbReference type="InterPro" id="IPR035985">
    <property type="entry name" value="Ubiquitin-activating_enz"/>
</dbReference>
<proteinExistence type="predicted"/>
<name>A0A7M1XI53_9SPIR</name>
<dbReference type="InterPro" id="IPR045886">
    <property type="entry name" value="ThiF/MoeB/HesA"/>
</dbReference>
<dbReference type="GO" id="GO:0061504">
    <property type="term" value="P:cyclic threonylcarbamoyladenosine biosynthetic process"/>
    <property type="evidence" value="ECO:0007669"/>
    <property type="project" value="TreeGrafter"/>
</dbReference>
<dbReference type="Gene3D" id="3.40.50.720">
    <property type="entry name" value="NAD(P)-binding Rossmann-like Domain"/>
    <property type="match status" value="1"/>
</dbReference>
<dbReference type="CDD" id="cd00755">
    <property type="entry name" value="YgdL_like"/>
    <property type="match status" value="1"/>
</dbReference>
<keyword evidence="1" id="KW-0175">Coiled coil</keyword>
<dbReference type="GO" id="GO:0008641">
    <property type="term" value="F:ubiquitin-like modifier activating enzyme activity"/>
    <property type="evidence" value="ECO:0007669"/>
    <property type="project" value="InterPro"/>
</dbReference>
<evidence type="ECO:0000313" key="4">
    <source>
        <dbReference type="EMBL" id="QOS39204.1"/>
    </source>
</evidence>
<evidence type="ECO:0000256" key="2">
    <source>
        <dbReference type="SAM" id="MobiDB-lite"/>
    </source>
</evidence>
<dbReference type="InterPro" id="IPR000594">
    <property type="entry name" value="ThiF_NAD_FAD-bd"/>
</dbReference>
<dbReference type="Proteomes" id="UP000593591">
    <property type="component" value="Chromosome"/>
</dbReference>
<dbReference type="SUPFAM" id="SSF69572">
    <property type="entry name" value="Activating enzymes of the ubiquitin-like proteins"/>
    <property type="match status" value="1"/>
</dbReference>
<dbReference type="PANTHER" id="PTHR43267:SF1">
    <property type="entry name" value="TRNA THREONYLCARBAMOYLADENOSINE DEHYDRATASE"/>
    <property type="match status" value="1"/>
</dbReference>
<dbReference type="GO" id="GO:0061503">
    <property type="term" value="F:tRNA threonylcarbamoyladenosine dehydratase"/>
    <property type="evidence" value="ECO:0007669"/>
    <property type="project" value="TreeGrafter"/>
</dbReference>